<organism evidence="1 2">
    <name type="scientific">Portunus trituberculatus</name>
    <name type="common">Swimming crab</name>
    <name type="synonym">Neptunus trituberculatus</name>
    <dbReference type="NCBI Taxonomy" id="210409"/>
    <lineage>
        <taxon>Eukaryota</taxon>
        <taxon>Metazoa</taxon>
        <taxon>Ecdysozoa</taxon>
        <taxon>Arthropoda</taxon>
        <taxon>Crustacea</taxon>
        <taxon>Multicrustacea</taxon>
        <taxon>Malacostraca</taxon>
        <taxon>Eumalacostraca</taxon>
        <taxon>Eucarida</taxon>
        <taxon>Decapoda</taxon>
        <taxon>Pleocyemata</taxon>
        <taxon>Brachyura</taxon>
        <taxon>Eubrachyura</taxon>
        <taxon>Portunoidea</taxon>
        <taxon>Portunidae</taxon>
        <taxon>Portuninae</taxon>
        <taxon>Portunus</taxon>
    </lineage>
</organism>
<keyword evidence="2" id="KW-1185">Reference proteome</keyword>
<accession>A0A5B7IIC5</accession>
<reference evidence="1 2" key="1">
    <citation type="submission" date="2019-05" db="EMBL/GenBank/DDBJ databases">
        <title>Another draft genome of Portunus trituberculatus and its Hox gene families provides insights of decapod evolution.</title>
        <authorList>
            <person name="Jeong J.-H."/>
            <person name="Song I."/>
            <person name="Kim S."/>
            <person name="Choi T."/>
            <person name="Kim D."/>
            <person name="Ryu S."/>
            <person name="Kim W."/>
        </authorList>
    </citation>
    <scope>NUCLEOTIDE SEQUENCE [LARGE SCALE GENOMIC DNA]</scope>
    <source>
        <tissue evidence="1">Muscle</tissue>
    </source>
</reference>
<evidence type="ECO:0000313" key="1">
    <source>
        <dbReference type="EMBL" id="MPC82025.1"/>
    </source>
</evidence>
<dbReference type="Proteomes" id="UP000324222">
    <property type="component" value="Unassembled WGS sequence"/>
</dbReference>
<sequence length="96" mass="10694">MPGEVSVMAHLHDDLLVLRGYHYLFHGCPWSTCLGVGWRQPPPTQYPILEIISGRGTCVWCLALSLLHQGLQSFVLPLGLNQCLPASPHFTCGQRR</sequence>
<protein>
    <submittedName>
        <fullName evidence="1">Uncharacterized protein</fullName>
    </submittedName>
</protein>
<dbReference type="EMBL" id="VSRR010058670">
    <property type="protein sequence ID" value="MPC82025.1"/>
    <property type="molecule type" value="Genomic_DNA"/>
</dbReference>
<proteinExistence type="predicted"/>
<comment type="caution">
    <text evidence="1">The sequence shown here is derived from an EMBL/GenBank/DDBJ whole genome shotgun (WGS) entry which is preliminary data.</text>
</comment>
<dbReference type="AlphaFoldDB" id="A0A5B7IIC5"/>
<name>A0A5B7IIC5_PORTR</name>
<evidence type="ECO:0000313" key="2">
    <source>
        <dbReference type="Proteomes" id="UP000324222"/>
    </source>
</evidence>
<gene>
    <name evidence="1" type="ORF">E2C01_076668</name>
</gene>